<evidence type="ECO:0000313" key="3">
    <source>
        <dbReference type="Proteomes" id="UP000054359"/>
    </source>
</evidence>
<dbReference type="InterPro" id="IPR019791">
    <property type="entry name" value="Haem_peroxidase_animal"/>
</dbReference>
<dbReference type="OMA" id="KEDLCVN"/>
<feature type="non-terminal residue" evidence="2">
    <location>
        <position position="158"/>
    </location>
</feature>
<keyword evidence="3" id="KW-1185">Reference proteome</keyword>
<keyword evidence="1 2" id="KW-0560">Oxidoreductase</keyword>
<proteinExistence type="predicted"/>
<reference evidence="2 3" key="1">
    <citation type="submission" date="2013-11" db="EMBL/GenBank/DDBJ databases">
        <title>Genome sequencing of Stegodyphus mimosarum.</title>
        <authorList>
            <person name="Bechsgaard J."/>
        </authorList>
    </citation>
    <scope>NUCLEOTIDE SEQUENCE [LARGE SCALE GENOMIC DNA]</scope>
</reference>
<keyword evidence="1 2" id="KW-0575">Peroxidase</keyword>
<dbReference type="PROSITE" id="PS50292">
    <property type="entry name" value="PEROXIDASE_3"/>
    <property type="match status" value="1"/>
</dbReference>
<dbReference type="GO" id="GO:0004601">
    <property type="term" value="F:peroxidase activity"/>
    <property type="evidence" value="ECO:0007669"/>
    <property type="project" value="UniProtKB-KW"/>
</dbReference>
<organism evidence="2 3">
    <name type="scientific">Stegodyphus mimosarum</name>
    <name type="common">African social velvet spider</name>
    <dbReference type="NCBI Taxonomy" id="407821"/>
    <lineage>
        <taxon>Eukaryota</taxon>
        <taxon>Metazoa</taxon>
        <taxon>Ecdysozoa</taxon>
        <taxon>Arthropoda</taxon>
        <taxon>Chelicerata</taxon>
        <taxon>Arachnida</taxon>
        <taxon>Araneae</taxon>
        <taxon>Araneomorphae</taxon>
        <taxon>Entelegynae</taxon>
        <taxon>Eresoidea</taxon>
        <taxon>Eresidae</taxon>
        <taxon>Stegodyphus</taxon>
    </lineage>
</organism>
<dbReference type="InterPro" id="IPR010255">
    <property type="entry name" value="Haem_peroxidase_sf"/>
</dbReference>
<dbReference type="Pfam" id="PF03098">
    <property type="entry name" value="An_peroxidase"/>
    <property type="match status" value="1"/>
</dbReference>
<dbReference type="GO" id="GO:0020037">
    <property type="term" value="F:heme binding"/>
    <property type="evidence" value="ECO:0007669"/>
    <property type="project" value="InterPro"/>
</dbReference>
<evidence type="ECO:0000256" key="1">
    <source>
        <dbReference type="ARBA" id="ARBA00022559"/>
    </source>
</evidence>
<dbReference type="InterPro" id="IPR037120">
    <property type="entry name" value="Haem_peroxidase_sf_animal"/>
</dbReference>
<dbReference type="OrthoDB" id="6422248at2759"/>
<evidence type="ECO:0000313" key="2">
    <source>
        <dbReference type="EMBL" id="KFM75216.1"/>
    </source>
</evidence>
<dbReference type="EMBL" id="KK119262">
    <property type="protein sequence ID" value="KFM75216.1"/>
    <property type="molecule type" value="Genomic_DNA"/>
</dbReference>
<dbReference type="PANTHER" id="PTHR11475:SF134">
    <property type="entry name" value="LD42267P"/>
    <property type="match status" value="1"/>
</dbReference>
<gene>
    <name evidence="2" type="ORF">X975_00075</name>
</gene>
<accession>A0A087UCX7</accession>
<sequence>MDNVALPRLSFKGENLPSARQVSLTVHSDSERPHSHLTVFLAIFAEFVFHDIFHTSQTAGYRGHRIRCCGVPPNLLHPECYSITDNSTSNKEDLCVNYVRSSNAPRAGCTLGPREQINQVTSFLDGSVIYGSSEEEVRRLRAYKGGLMKTQEDLDLLP</sequence>
<protein>
    <submittedName>
        <fullName evidence="2">Chorion peroxidase</fullName>
    </submittedName>
</protein>
<name>A0A087UCX7_STEMI</name>
<dbReference type="AlphaFoldDB" id="A0A087UCX7"/>
<dbReference type="GO" id="GO:0006979">
    <property type="term" value="P:response to oxidative stress"/>
    <property type="evidence" value="ECO:0007669"/>
    <property type="project" value="InterPro"/>
</dbReference>
<dbReference type="STRING" id="407821.A0A087UCX7"/>
<dbReference type="PANTHER" id="PTHR11475">
    <property type="entry name" value="OXIDASE/PEROXIDASE"/>
    <property type="match status" value="1"/>
</dbReference>
<dbReference type="Proteomes" id="UP000054359">
    <property type="component" value="Unassembled WGS sequence"/>
</dbReference>
<dbReference type="SUPFAM" id="SSF48113">
    <property type="entry name" value="Heme-dependent peroxidases"/>
    <property type="match status" value="1"/>
</dbReference>
<dbReference type="Gene3D" id="1.10.640.10">
    <property type="entry name" value="Haem peroxidase domain superfamily, animal type"/>
    <property type="match status" value="1"/>
</dbReference>